<dbReference type="GO" id="GO:0031902">
    <property type="term" value="C:late endosome membrane"/>
    <property type="evidence" value="ECO:0007669"/>
    <property type="project" value="InterPro"/>
</dbReference>
<keyword evidence="3" id="KW-0472">Membrane</keyword>
<feature type="region of interest" description="Disordered" evidence="6">
    <location>
        <begin position="77"/>
        <end position="96"/>
    </location>
</feature>
<name>A0A8H8DHB4_9FUNG</name>
<dbReference type="GO" id="GO:0043410">
    <property type="term" value="P:positive regulation of MAPK cascade"/>
    <property type="evidence" value="ECO:0007669"/>
    <property type="project" value="InterPro"/>
</dbReference>
<dbReference type="GO" id="GO:0045121">
    <property type="term" value="C:membrane raft"/>
    <property type="evidence" value="ECO:0007669"/>
    <property type="project" value="InterPro"/>
</dbReference>
<dbReference type="InterPro" id="IPR028209">
    <property type="entry name" value="LAMTOR1/MEH1"/>
</dbReference>
<evidence type="ECO:0000256" key="3">
    <source>
        <dbReference type="ARBA" id="ARBA00023136"/>
    </source>
</evidence>
<dbReference type="GO" id="GO:0016197">
    <property type="term" value="P:endosomal transport"/>
    <property type="evidence" value="ECO:0007669"/>
    <property type="project" value="InterPro"/>
</dbReference>
<dbReference type="GO" id="GO:0001919">
    <property type="term" value="P:regulation of receptor recycling"/>
    <property type="evidence" value="ECO:0007669"/>
    <property type="project" value="InterPro"/>
</dbReference>
<evidence type="ECO:0000256" key="4">
    <source>
        <dbReference type="ARBA" id="ARBA00023139"/>
    </source>
</evidence>
<dbReference type="GO" id="GO:0032008">
    <property type="term" value="P:positive regulation of TOR signaling"/>
    <property type="evidence" value="ECO:0007669"/>
    <property type="project" value="InterPro"/>
</dbReference>
<dbReference type="EMBL" id="JAEFCI010008868">
    <property type="protein sequence ID" value="KAG5458181.1"/>
    <property type="molecule type" value="Genomic_DNA"/>
</dbReference>
<gene>
    <name evidence="7" type="ORF">BJ554DRAFT_1647</name>
</gene>
<organism evidence="7 8">
    <name type="scientific">Olpidium bornovanus</name>
    <dbReference type="NCBI Taxonomy" id="278681"/>
    <lineage>
        <taxon>Eukaryota</taxon>
        <taxon>Fungi</taxon>
        <taxon>Fungi incertae sedis</taxon>
        <taxon>Olpidiomycota</taxon>
        <taxon>Olpidiomycotina</taxon>
        <taxon>Olpidiomycetes</taxon>
        <taxon>Olpidiales</taxon>
        <taxon>Olpidiaceae</taxon>
        <taxon>Olpidium</taxon>
    </lineage>
</organism>
<keyword evidence="8" id="KW-1185">Reference proteome</keyword>
<keyword evidence="2" id="KW-0519">Myristate</keyword>
<evidence type="ECO:0000256" key="5">
    <source>
        <dbReference type="ARBA" id="ARBA00023288"/>
    </source>
</evidence>
<evidence type="ECO:0000313" key="7">
    <source>
        <dbReference type="EMBL" id="KAG5458181.1"/>
    </source>
</evidence>
<dbReference type="GO" id="GO:0071230">
    <property type="term" value="P:cellular response to amino acid stimulus"/>
    <property type="evidence" value="ECO:0007669"/>
    <property type="project" value="InterPro"/>
</dbReference>
<dbReference type="Proteomes" id="UP000673691">
    <property type="component" value="Unassembled WGS sequence"/>
</dbReference>
<sequence length="126" mass="14440">MINRRQEEEMLGQIVHRMSENLIDISSTNVAERLQQQGHVYRSVEYREVLSSIVLPDDLMASLDEIPRKSSRWFEIPPEKDKEVGPDWSQEDADRMTAARAEIKQAVDDMQLKDPGDLVVSLTSEA</sequence>
<accession>A0A8H8DHB4</accession>
<comment type="subcellular location">
    <subcellularLocation>
        <location evidence="1">Endomembrane system</location>
    </subcellularLocation>
</comment>
<dbReference type="Pfam" id="PF15454">
    <property type="entry name" value="LAMTOR"/>
    <property type="match status" value="1"/>
</dbReference>
<dbReference type="AlphaFoldDB" id="A0A8H8DHB4"/>
<dbReference type="GO" id="GO:0071986">
    <property type="term" value="C:Ragulator complex"/>
    <property type="evidence" value="ECO:0007669"/>
    <property type="project" value="InterPro"/>
</dbReference>
<keyword evidence="5" id="KW-0449">Lipoprotein</keyword>
<dbReference type="OrthoDB" id="5562028at2759"/>
<evidence type="ECO:0000313" key="8">
    <source>
        <dbReference type="Proteomes" id="UP000673691"/>
    </source>
</evidence>
<proteinExistence type="predicted"/>
<evidence type="ECO:0000256" key="2">
    <source>
        <dbReference type="ARBA" id="ARBA00022707"/>
    </source>
</evidence>
<comment type="caution">
    <text evidence="7">The sequence shown here is derived from an EMBL/GenBank/DDBJ whole genome shotgun (WGS) entry which is preliminary data.</text>
</comment>
<protein>
    <submittedName>
        <fullName evidence="7">Uncharacterized protein</fullName>
    </submittedName>
</protein>
<keyword evidence="4" id="KW-0564">Palmitate</keyword>
<evidence type="ECO:0000256" key="1">
    <source>
        <dbReference type="ARBA" id="ARBA00004308"/>
    </source>
</evidence>
<evidence type="ECO:0000256" key="6">
    <source>
        <dbReference type="SAM" id="MobiDB-lite"/>
    </source>
</evidence>
<reference evidence="7 8" key="1">
    <citation type="journal article" name="Sci. Rep.">
        <title>Genome-scale phylogenetic analyses confirm Olpidium as the closest living zoosporic fungus to the non-flagellated, terrestrial fungi.</title>
        <authorList>
            <person name="Chang Y."/>
            <person name="Rochon D."/>
            <person name="Sekimoto S."/>
            <person name="Wang Y."/>
            <person name="Chovatia M."/>
            <person name="Sandor L."/>
            <person name="Salamov A."/>
            <person name="Grigoriev I.V."/>
            <person name="Stajich J.E."/>
            <person name="Spatafora J.W."/>
        </authorList>
    </citation>
    <scope>NUCLEOTIDE SEQUENCE [LARGE SCALE GENOMIC DNA]</scope>
    <source>
        <strain evidence="7">S191</strain>
    </source>
</reference>